<evidence type="ECO:0000256" key="5">
    <source>
        <dbReference type="HAMAP-Rule" id="MF_00167"/>
    </source>
</evidence>
<dbReference type="GO" id="GO:0048027">
    <property type="term" value="F:mRNA 5'-UTR binding"/>
    <property type="evidence" value="ECO:0007669"/>
    <property type="project" value="UniProtKB-UniRule"/>
</dbReference>
<dbReference type="RefSeq" id="WP_128465530.1">
    <property type="nucleotide sequence ID" value="NZ_CP035108.1"/>
</dbReference>
<evidence type="ECO:0000256" key="3">
    <source>
        <dbReference type="ARBA" id="ARBA00022845"/>
    </source>
</evidence>
<protein>
    <recommendedName>
        <fullName evidence="5">Translational regulator CsrA</fullName>
    </recommendedName>
</protein>
<keyword evidence="3 5" id="KW-0810">Translation regulation</keyword>
<dbReference type="GO" id="GO:0045947">
    <property type="term" value="P:negative regulation of translational initiation"/>
    <property type="evidence" value="ECO:0007669"/>
    <property type="project" value="UniProtKB-UniRule"/>
</dbReference>
<dbReference type="SUPFAM" id="SSF117130">
    <property type="entry name" value="CsrA-like"/>
    <property type="match status" value="1"/>
</dbReference>
<proteinExistence type="inferred from homology"/>
<name>A0A410JVP7_9BACT</name>
<dbReference type="EMBL" id="CP035108">
    <property type="protein sequence ID" value="QAR32243.1"/>
    <property type="molecule type" value="Genomic_DNA"/>
</dbReference>
<dbReference type="KEGG" id="gtl:EP073_02175"/>
<comment type="subunit">
    <text evidence="5">Homodimer; the beta-strands of each monomer intercalate to form a hydrophobic core, while the alpha-helices form wings that extend away from the core.</text>
</comment>
<dbReference type="Gene3D" id="2.60.40.4380">
    <property type="entry name" value="Translational regulator CsrA"/>
    <property type="match status" value="1"/>
</dbReference>
<keyword evidence="2 5" id="KW-0678">Repressor</keyword>
<dbReference type="PANTHER" id="PTHR34984">
    <property type="entry name" value="CARBON STORAGE REGULATOR"/>
    <property type="match status" value="1"/>
</dbReference>
<accession>A0A410JVP7</accession>
<dbReference type="OrthoDB" id="9809061at2"/>
<dbReference type="GO" id="GO:0006402">
    <property type="term" value="P:mRNA catabolic process"/>
    <property type="evidence" value="ECO:0007669"/>
    <property type="project" value="InterPro"/>
</dbReference>
<reference evidence="6 7" key="1">
    <citation type="submission" date="2019-01" db="EMBL/GenBank/DDBJ databases">
        <title>Geovibrio thiophilus DSM 11263, complete genome.</title>
        <authorList>
            <person name="Spring S."/>
            <person name="Bunk B."/>
            <person name="Sproer C."/>
        </authorList>
    </citation>
    <scope>NUCLEOTIDE SEQUENCE [LARGE SCALE GENOMIC DNA]</scope>
    <source>
        <strain evidence="6 7">DSM 11263</strain>
    </source>
</reference>
<keyword evidence="5" id="KW-1005">Bacterial flagellum biogenesis</keyword>
<evidence type="ECO:0000256" key="2">
    <source>
        <dbReference type="ARBA" id="ARBA00022491"/>
    </source>
</evidence>
<comment type="subcellular location">
    <subcellularLocation>
        <location evidence="5">Cytoplasm</location>
    </subcellularLocation>
</comment>
<evidence type="ECO:0000313" key="6">
    <source>
        <dbReference type="EMBL" id="QAR32243.1"/>
    </source>
</evidence>
<keyword evidence="1 5" id="KW-0963">Cytoplasm</keyword>
<dbReference type="GO" id="GO:0005829">
    <property type="term" value="C:cytosol"/>
    <property type="evidence" value="ECO:0007669"/>
    <property type="project" value="TreeGrafter"/>
</dbReference>
<dbReference type="HAMAP" id="MF_00167">
    <property type="entry name" value="CsrA"/>
    <property type="match status" value="1"/>
</dbReference>
<dbReference type="AlphaFoldDB" id="A0A410JVP7"/>
<dbReference type="InterPro" id="IPR036107">
    <property type="entry name" value="CsrA_sf"/>
</dbReference>
<evidence type="ECO:0000313" key="7">
    <source>
        <dbReference type="Proteomes" id="UP000287502"/>
    </source>
</evidence>
<sequence length="76" mass="8551">MLVLSRKTNESIIIGENIEIRIVEVAGKSVKLGIDAPRDVSVHRKEIFEAIKEENIQAATKENLVSLVDFFKNQNT</sequence>
<organism evidence="6 7">
    <name type="scientific">Geovibrio thiophilus</name>
    <dbReference type="NCBI Taxonomy" id="139438"/>
    <lineage>
        <taxon>Bacteria</taxon>
        <taxon>Pseudomonadati</taxon>
        <taxon>Deferribacterota</taxon>
        <taxon>Deferribacteres</taxon>
        <taxon>Deferribacterales</taxon>
        <taxon>Geovibrionaceae</taxon>
        <taxon>Geovibrio</taxon>
    </lineage>
</organism>
<dbReference type="Proteomes" id="UP000287502">
    <property type="component" value="Chromosome"/>
</dbReference>
<keyword evidence="4 5" id="KW-0694">RNA-binding</keyword>
<evidence type="ECO:0000256" key="1">
    <source>
        <dbReference type="ARBA" id="ARBA00022490"/>
    </source>
</evidence>
<dbReference type="PANTHER" id="PTHR34984:SF1">
    <property type="entry name" value="CARBON STORAGE REGULATOR"/>
    <property type="match status" value="1"/>
</dbReference>
<gene>
    <name evidence="5 6" type="primary">csrA</name>
    <name evidence="6" type="ORF">EP073_02175</name>
</gene>
<dbReference type="NCBIfam" id="TIGR00202">
    <property type="entry name" value="csrA"/>
    <property type="match status" value="1"/>
</dbReference>
<evidence type="ECO:0000256" key="4">
    <source>
        <dbReference type="ARBA" id="ARBA00022884"/>
    </source>
</evidence>
<dbReference type="NCBIfam" id="NF002469">
    <property type="entry name" value="PRK01712.1"/>
    <property type="match status" value="1"/>
</dbReference>
<dbReference type="FunFam" id="2.60.40.4380:FF:000002">
    <property type="entry name" value="Translational regulator CsrA"/>
    <property type="match status" value="1"/>
</dbReference>
<comment type="similarity">
    <text evidence="5">Belongs to the CsrA/RsmA family.</text>
</comment>
<dbReference type="GO" id="GO:0006109">
    <property type="term" value="P:regulation of carbohydrate metabolic process"/>
    <property type="evidence" value="ECO:0007669"/>
    <property type="project" value="InterPro"/>
</dbReference>
<dbReference type="InterPro" id="IPR003751">
    <property type="entry name" value="CsrA"/>
</dbReference>
<dbReference type="GO" id="GO:0044781">
    <property type="term" value="P:bacterial-type flagellum organization"/>
    <property type="evidence" value="ECO:0007669"/>
    <property type="project" value="UniProtKB-KW"/>
</dbReference>
<dbReference type="Pfam" id="PF02599">
    <property type="entry name" value="CsrA"/>
    <property type="match status" value="1"/>
</dbReference>
<keyword evidence="7" id="KW-1185">Reference proteome</keyword>
<dbReference type="GO" id="GO:1902208">
    <property type="term" value="P:regulation of bacterial-type flagellum assembly"/>
    <property type="evidence" value="ECO:0007669"/>
    <property type="project" value="UniProtKB-UniRule"/>
</dbReference>
<comment type="function">
    <text evidence="5">A translational regulator that binds mRNA to regulate translation initiation and/or mRNA stability. Usually binds in the 5'-UTR at or near the Shine-Dalgarno sequence preventing ribosome-binding, thus repressing translation. Its main target seems to be the major flagellin gene, while its function is anatagonized by FliW.</text>
</comment>